<keyword evidence="2" id="KW-1185">Reference proteome</keyword>
<evidence type="ECO:0000313" key="2">
    <source>
        <dbReference type="Proteomes" id="UP001231941"/>
    </source>
</evidence>
<proteinExistence type="predicted"/>
<accession>A0ABT9J0S5</accession>
<name>A0ABT9J0S5_9BACL</name>
<dbReference type="RefSeq" id="WP_305992396.1">
    <property type="nucleotide sequence ID" value="NZ_JAVAMP010000006.1"/>
</dbReference>
<evidence type="ECO:0000313" key="1">
    <source>
        <dbReference type="EMBL" id="MDP5275083.1"/>
    </source>
</evidence>
<protein>
    <submittedName>
        <fullName evidence="1">Uncharacterized protein</fullName>
    </submittedName>
</protein>
<dbReference type="PROSITE" id="PS51257">
    <property type="entry name" value="PROKAR_LIPOPROTEIN"/>
    <property type="match status" value="1"/>
</dbReference>
<comment type="caution">
    <text evidence="1">The sequence shown here is derived from an EMBL/GenBank/DDBJ whole genome shotgun (WGS) entry which is preliminary data.</text>
</comment>
<sequence>MKLKIVLMLILFLLILSGCSEFEVDKFSEDDMCIINTDVSGEVCYGMSRSDAEKVLGFGTKNDLGWFDYDNGVIVQYRDNLVASVSLTNKSKDVYTTSRGTGIKMLKEEVKELYGDKYDIEEGEQSLDYVYDLNDEKFLDKLSRDTSEVMKMRFRIHVGFDINGYSISISLGDALMLDSLY</sequence>
<reference evidence="1 2" key="1">
    <citation type="submission" date="2023-08" db="EMBL/GenBank/DDBJ databases">
        <authorList>
            <person name="Park J.-S."/>
        </authorList>
    </citation>
    <scope>NUCLEOTIDE SEQUENCE [LARGE SCALE GENOMIC DNA]</scope>
    <source>
        <strain evidence="1 2">2205SS18-9</strain>
    </source>
</reference>
<gene>
    <name evidence="1" type="ORF">Q5Y73_13270</name>
</gene>
<dbReference type="EMBL" id="JAVAMP010000006">
    <property type="protein sequence ID" value="MDP5275083.1"/>
    <property type="molecule type" value="Genomic_DNA"/>
</dbReference>
<dbReference type="Proteomes" id="UP001231941">
    <property type="component" value="Unassembled WGS sequence"/>
</dbReference>
<organism evidence="1 2">
    <name type="scientific">Chengkuizengella axinellae</name>
    <dbReference type="NCBI Taxonomy" id="3064388"/>
    <lineage>
        <taxon>Bacteria</taxon>
        <taxon>Bacillati</taxon>
        <taxon>Bacillota</taxon>
        <taxon>Bacilli</taxon>
        <taxon>Bacillales</taxon>
        <taxon>Paenibacillaceae</taxon>
        <taxon>Chengkuizengella</taxon>
    </lineage>
</organism>